<dbReference type="NCBIfam" id="NF002850">
    <property type="entry name" value="PRK03114.1"/>
    <property type="match status" value="1"/>
</dbReference>
<dbReference type="InterPro" id="IPR026533">
    <property type="entry name" value="NTPase/PRRC1"/>
</dbReference>
<keyword evidence="8" id="KW-0464">Manganese</keyword>
<dbReference type="PANTHER" id="PTHR34699">
    <property type="match status" value="1"/>
</dbReference>
<protein>
    <recommendedName>
        <fullName evidence="9">inosine/xanthosine triphosphatase</fullName>
        <ecNumber evidence="9">3.6.1.73</ecNumber>
    </recommendedName>
</protein>
<dbReference type="EC" id="3.6.1.73" evidence="9"/>
<evidence type="ECO:0000256" key="11">
    <source>
        <dbReference type="ARBA" id="ARBA00048781"/>
    </source>
</evidence>
<name>A0ABS2QZG8_9BACI</name>
<dbReference type="InterPro" id="IPR029001">
    <property type="entry name" value="ITPase-like_fam"/>
</dbReference>
<dbReference type="RefSeq" id="WP_205188872.1">
    <property type="nucleotide sequence ID" value="NZ_JAFBFC010000009.1"/>
</dbReference>
<accession>A0ABS2QZG8</accession>
<sequence length="175" mass="18862">MRIGIGTTNPTKVNAVEQAIRTEGASFWPVKVDSGVSAQPFSDDETIKGAINRAEAARQAGNAHIGIGLEGGVVETHDGLFLCNWGALVSSSIKKPIIAGGARILLPAEIAEALQKEGVELAQVMDSYTKKMNVRQKEGAIGIFTNGQVNRTKMFTHIVEMLYGQYQFQSKQNES</sequence>
<keyword evidence="4" id="KW-0547">Nucleotide-binding</keyword>
<keyword evidence="5" id="KW-0378">Hydrolase</keyword>
<comment type="cofactor">
    <cofactor evidence="2">
        <name>Mg(2+)</name>
        <dbReference type="ChEBI" id="CHEBI:18420"/>
    </cofactor>
</comment>
<gene>
    <name evidence="13" type="ORF">JOC83_003737</name>
</gene>
<reference evidence="13 14" key="1">
    <citation type="submission" date="2021-01" db="EMBL/GenBank/DDBJ databases">
        <title>Genomic Encyclopedia of Type Strains, Phase IV (KMG-IV): sequencing the most valuable type-strain genomes for metagenomic binning, comparative biology and taxonomic classification.</title>
        <authorList>
            <person name="Goeker M."/>
        </authorList>
    </citation>
    <scope>NUCLEOTIDE SEQUENCE [LARGE SCALE GENOMIC DNA]</scope>
    <source>
        <strain evidence="13 14">DSM 104297</strain>
    </source>
</reference>
<comment type="catalytic activity">
    <reaction evidence="10">
        <text>ITP + H2O = IDP + phosphate + H(+)</text>
        <dbReference type="Rhea" id="RHEA:28330"/>
        <dbReference type="ChEBI" id="CHEBI:15377"/>
        <dbReference type="ChEBI" id="CHEBI:15378"/>
        <dbReference type="ChEBI" id="CHEBI:43474"/>
        <dbReference type="ChEBI" id="CHEBI:58280"/>
        <dbReference type="ChEBI" id="CHEBI:61402"/>
        <dbReference type="EC" id="3.6.1.73"/>
    </reaction>
</comment>
<evidence type="ECO:0000256" key="10">
    <source>
        <dbReference type="ARBA" id="ARBA00048174"/>
    </source>
</evidence>
<dbReference type="SUPFAM" id="SSF52972">
    <property type="entry name" value="ITPase-like"/>
    <property type="match status" value="1"/>
</dbReference>
<evidence type="ECO:0000256" key="3">
    <source>
        <dbReference type="ARBA" id="ARBA00022723"/>
    </source>
</evidence>
<dbReference type="PANTHER" id="PTHR34699:SF2">
    <property type="entry name" value="NON-CANONICAL PURINE NTP PHOSPHATASE_PRRC1 DOMAIN-CONTAINING PROTEIN"/>
    <property type="match status" value="1"/>
</dbReference>
<evidence type="ECO:0000256" key="5">
    <source>
        <dbReference type="ARBA" id="ARBA00022801"/>
    </source>
</evidence>
<comment type="cofactor">
    <cofactor evidence="1">
        <name>Mn(2+)</name>
        <dbReference type="ChEBI" id="CHEBI:29035"/>
    </cofactor>
</comment>
<dbReference type="Gene3D" id="3.90.950.10">
    <property type="match status" value="1"/>
</dbReference>
<proteinExistence type="predicted"/>
<keyword evidence="3" id="KW-0479">Metal-binding</keyword>
<comment type="catalytic activity">
    <reaction evidence="11">
        <text>XTP + H2O = XDP + phosphate + H(+)</text>
        <dbReference type="Rhea" id="RHEA:28406"/>
        <dbReference type="ChEBI" id="CHEBI:15377"/>
        <dbReference type="ChEBI" id="CHEBI:15378"/>
        <dbReference type="ChEBI" id="CHEBI:43474"/>
        <dbReference type="ChEBI" id="CHEBI:59884"/>
        <dbReference type="ChEBI" id="CHEBI:61314"/>
        <dbReference type="EC" id="3.6.1.73"/>
    </reaction>
</comment>
<evidence type="ECO:0000256" key="4">
    <source>
        <dbReference type="ARBA" id="ARBA00022741"/>
    </source>
</evidence>
<dbReference type="InterPro" id="IPR050299">
    <property type="entry name" value="YjjX_NTPase"/>
</dbReference>
<evidence type="ECO:0000313" key="14">
    <source>
        <dbReference type="Proteomes" id="UP000809829"/>
    </source>
</evidence>
<evidence type="ECO:0000256" key="7">
    <source>
        <dbReference type="ARBA" id="ARBA00023080"/>
    </source>
</evidence>
<evidence type="ECO:0000313" key="13">
    <source>
        <dbReference type="EMBL" id="MBM7704878.1"/>
    </source>
</evidence>
<evidence type="ECO:0000256" key="1">
    <source>
        <dbReference type="ARBA" id="ARBA00001936"/>
    </source>
</evidence>
<organism evidence="13 14">
    <name type="scientific">Priestia iocasae</name>
    <dbReference type="NCBI Taxonomy" id="2291674"/>
    <lineage>
        <taxon>Bacteria</taxon>
        <taxon>Bacillati</taxon>
        <taxon>Bacillota</taxon>
        <taxon>Bacilli</taxon>
        <taxon>Bacillales</taxon>
        <taxon>Bacillaceae</taxon>
        <taxon>Priestia</taxon>
    </lineage>
</organism>
<evidence type="ECO:0000256" key="8">
    <source>
        <dbReference type="ARBA" id="ARBA00023211"/>
    </source>
</evidence>
<evidence type="ECO:0000256" key="9">
    <source>
        <dbReference type="ARBA" id="ARBA00038901"/>
    </source>
</evidence>
<dbReference type="EMBL" id="JAFBFC010000009">
    <property type="protein sequence ID" value="MBM7704878.1"/>
    <property type="molecule type" value="Genomic_DNA"/>
</dbReference>
<keyword evidence="14" id="KW-1185">Reference proteome</keyword>
<dbReference type="Pfam" id="PF01931">
    <property type="entry name" value="NTPase_I-T"/>
    <property type="match status" value="1"/>
</dbReference>
<evidence type="ECO:0000256" key="6">
    <source>
        <dbReference type="ARBA" id="ARBA00022842"/>
    </source>
</evidence>
<evidence type="ECO:0000256" key="2">
    <source>
        <dbReference type="ARBA" id="ARBA00001946"/>
    </source>
</evidence>
<keyword evidence="7" id="KW-0546">Nucleotide metabolism</keyword>
<feature type="domain" description="Non-canonical purine NTP phosphatase/PRRC1" evidence="12">
    <location>
        <begin position="6"/>
        <end position="160"/>
    </location>
</feature>
<keyword evidence="6" id="KW-0460">Magnesium</keyword>
<dbReference type="Proteomes" id="UP000809829">
    <property type="component" value="Unassembled WGS sequence"/>
</dbReference>
<comment type="caution">
    <text evidence="13">The sequence shown here is derived from an EMBL/GenBank/DDBJ whole genome shotgun (WGS) entry which is preliminary data.</text>
</comment>
<evidence type="ECO:0000259" key="12">
    <source>
        <dbReference type="Pfam" id="PF01931"/>
    </source>
</evidence>